<sequence>MPTWDPADLPPRTEEQIRATRETVARVGAALAVIVAREGDKQAVDVVRRWDLSRPGLDEAARSLGIPPVSDEEWEIIKDRRGDAI</sequence>
<name>A0A840NZY3_9ACTN</name>
<gene>
    <name evidence="1" type="ORF">HNP84_000255</name>
</gene>
<reference evidence="1 2" key="1">
    <citation type="submission" date="2020-08" db="EMBL/GenBank/DDBJ databases">
        <title>Genomic Encyclopedia of Type Strains, Phase IV (KMG-IV): sequencing the most valuable type-strain genomes for metagenomic binning, comparative biology and taxonomic classification.</title>
        <authorList>
            <person name="Goeker M."/>
        </authorList>
    </citation>
    <scope>NUCLEOTIDE SEQUENCE [LARGE SCALE GENOMIC DNA]</scope>
    <source>
        <strain evidence="1 2">DSM 45615</strain>
    </source>
</reference>
<comment type="caution">
    <text evidence="1">The sequence shown here is derived from an EMBL/GenBank/DDBJ whole genome shotgun (WGS) entry which is preliminary data.</text>
</comment>
<proteinExistence type="predicted"/>
<dbReference type="AlphaFoldDB" id="A0A840NZY3"/>
<dbReference type="EMBL" id="JACHGN010000001">
    <property type="protein sequence ID" value="MBB5130567.1"/>
    <property type="molecule type" value="Genomic_DNA"/>
</dbReference>
<dbReference type="Proteomes" id="UP000578449">
    <property type="component" value="Unassembled WGS sequence"/>
</dbReference>
<protein>
    <submittedName>
        <fullName evidence="1">Uncharacterized protein</fullName>
    </submittedName>
</protein>
<accession>A0A840NZY3</accession>
<dbReference type="RefSeq" id="WP_185047439.1">
    <property type="nucleotide sequence ID" value="NZ_BAABIX010000006.1"/>
</dbReference>
<organism evidence="1 2">
    <name type="scientific">Thermocatellispora tengchongensis</name>
    <dbReference type="NCBI Taxonomy" id="1073253"/>
    <lineage>
        <taxon>Bacteria</taxon>
        <taxon>Bacillati</taxon>
        <taxon>Actinomycetota</taxon>
        <taxon>Actinomycetes</taxon>
        <taxon>Streptosporangiales</taxon>
        <taxon>Streptosporangiaceae</taxon>
        <taxon>Thermocatellispora</taxon>
    </lineage>
</organism>
<evidence type="ECO:0000313" key="1">
    <source>
        <dbReference type="EMBL" id="MBB5130567.1"/>
    </source>
</evidence>
<keyword evidence="2" id="KW-1185">Reference proteome</keyword>
<evidence type="ECO:0000313" key="2">
    <source>
        <dbReference type="Proteomes" id="UP000578449"/>
    </source>
</evidence>